<dbReference type="InterPro" id="IPR014004">
    <property type="entry name" value="Transpt-assoc_nodulatn_dom_bac"/>
</dbReference>
<proteinExistence type="predicted"/>
<dbReference type="SMART" id="SM00749">
    <property type="entry name" value="BON"/>
    <property type="match status" value="1"/>
</dbReference>
<dbReference type="InterPro" id="IPR017080">
    <property type="entry name" value="UCP036990_CBS_BON"/>
</dbReference>
<feature type="domain" description="BON" evidence="3">
    <location>
        <begin position="157"/>
        <end position="225"/>
    </location>
</feature>
<accession>A0ABX2TAR7</accession>
<evidence type="ECO:0000256" key="2">
    <source>
        <dbReference type="PROSITE-ProRule" id="PRU00703"/>
    </source>
</evidence>
<dbReference type="InterPro" id="IPR007055">
    <property type="entry name" value="BON_dom"/>
</dbReference>
<name>A0ABX2TAR7_9PROT</name>
<evidence type="ECO:0000313" key="5">
    <source>
        <dbReference type="EMBL" id="NYZ21437.1"/>
    </source>
</evidence>
<dbReference type="InterPro" id="IPR051257">
    <property type="entry name" value="Diverse_CBS-Domain"/>
</dbReference>
<keyword evidence="1 2" id="KW-0129">CBS domain</keyword>
<dbReference type="PANTHER" id="PTHR43080">
    <property type="entry name" value="CBS DOMAIN-CONTAINING PROTEIN CBSX3, MITOCHONDRIAL"/>
    <property type="match status" value="1"/>
</dbReference>
<feature type="domain" description="CBS" evidence="4">
    <location>
        <begin position="7"/>
        <end position="63"/>
    </location>
</feature>
<gene>
    <name evidence="5" type="ORF">HND93_17115</name>
</gene>
<feature type="domain" description="CBS" evidence="4">
    <location>
        <begin position="94"/>
        <end position="150"/>
    </location>
</feature>
<evidence type="ECO:0000256" key="1">
    <source>
        <dbReference type="ARBA" id="ARBA00023122"/>
    </source>
</evidence>
<keyword evidence="6" id="KW-1185">Reference proteome</keyword>
<dbReference type="Pfam" id="PF00571">
    <property type="entry name" value="CBS"/>
    <property type="match status" value="2"/>
</dbReference>
<dbReference type="Proteomes" id="UP000584642">
    <property type="component" value="Unassembled WGS sequence"/>
</dbReference>
<evidence type="ECO:0000259" key="4">
    <source>
        <dbReference type="PROSITE" id="PS51371"/>
    </source>
</evidence>
<dbReference type="Gene3D" id="3.30.1340.30">
    <property type="match status" value="1"/>
</dbReference>
<dbReference type="SUPFAM" id="SSF54631">
    <property type="entry name" value="CBS-domain pair"/>
    <property type="match status" value="1"/>
</dbReference>
<dbReference type="CDD" id="cd04586">
    <property type="entry name" value="CBS_pair_BON_assoc"/>
    <property type="match status" value="1"/>
</dbReference>
<organism evidence="5 6">
    <name type="scientific">Azospirillum oleiclasticum</name>
    <dbReference type="NCBI Taxonomy" id="2735135"/>
    <lineage>
        <taxon>Bacteria</taxon>
        <taxon>Pseudomonadati</taxon>
        <taxon>Pseudomonadota</taxon>
        <taxon>Alphaproteobacteria</taxon>
        <taxon>Rhodospirillales</taxon>
        <taxon>Azospirillaceae</taxon>
        <taxon>Azospirillum</taxon>
    </lineage>
</organism>
<evidence type="ECO:0000259" key="3">
    <source>
        <dbReference type="PROSITE" id="PS50914"/>
    </source>
</evidence>
<reference evidence="5 6" key="1">
    <citation type="submission" date="2020-05" db="EMBL/GenBank/DDBJ databases">
        <title>Azospirillum oleiclasticum sp. nov, a nitrogen-fixing and heavy crude oil-emulsifying bacterium isolated from the crude oil of Yumen Oilfield.</title>
        <authorList>
            <person name="Wu D."/>
            <person name="Cai M."/>
            <person name="Zhang X."/>
        </authorList>
    </citation>
    <scope>NUCLEOTIDE SEQUENCE [LARGE SCALE GENOMIC DNA]</scope>
    <source>
        <strain evidence="5 6">ROY-1-1-2</strain>
    </source>
</reference>
<dbReference type="EMBL" id="JABFDB010000011">
    <property type="protein sequence ID" value="NYZ21437.1"/>
    <property type="molecule type" value="Genomic_DNA"/>
</dbReference>
<dbReference type="InterPro" id="IPR046342">
    <property type="entry name" value="CBS_dom_sf"/>
</dbReference>
<dbReference type="PIRSF" id="PIRSF036990">
    <property type="entry name" value="UCP036990_CBS_BON"/>
    <property type="match status" value="1"/>
</dbReference>
<dbReference type="InterPro" id="IPR000644">
    <property type="entry name" value="CBS_dom"/>
</dbReference>
<dbReference type="PROSITE" id="PS50914">
    <property type="entry name" value="BON"/>
    <property type="match status" value="1"/>
</dbReference>
<dbReference type="SMART" id="SM00116">
    <property type="entry name" value="CBS"/>
    <property type="match status" value="2"/>
</dbReference>
<dbReference type="PROSITE" id="PS51371">
    <property type="entry name" value="CBS"/>
    <property type="match status" value="2"/>
</dbReference>
<dbReference type="Gene3D" id="3.10.580.10">
    <property type="entry name" value="CBS-domain"/>
    <property type="match status" value="1"/>
</dbReference>
<protein>
    <submittedName>
        <fullName evidence="5">CBS domain-containing protein</fullName>
    </submittedName>
</protein>
<sequence>MQAKHVMTSPVITVSMDATVAEIAELLLTRRISGVPVTDAAGRVVGIVSEGDLLHRRESGTERRRPRWLSLLVSGGSQANEFVKTHGTRAADVMSRPVVSVSPDTDLADIAVLMERERIKRVPVLENGRAIGIVSRANLLHGLVAVRRDAPAPASGGEDAIRDALMKRLEGESWIDLNQVNVVVKDGVVHLWGVVDSDEQRRALHVAAEGVPGVTRIEEHLHRNRFVE</sequence>
<dbReference type="Pfam" id="PF04972">
    <property type="entry name" value="BON"/>
    <property type="match status" value="1"/>
</dbReference>
<dbReference type="RefSeq" id="WP_180283193.1">
    <property type="nucleotide sequence ID" value="NZ_JABFDB010000011.1"/>
</dbReference>
<evidence type="ECO:0000313" key="6">
    <source>
        <dbReference type="Proteomes" id="UP000584642"/>
    </source>
</evidence>
<dbReference type="PANTHER" id="PTHR43080:SF26">
    <property type="entry name" value="REGULATORY PROTEIN"/>
    <property type="match status" value="1"/>
</dbReference>
<comment type="caution">
    <text evidence="5">The sequence shown here is derived from an EMBL/GenBank/DDBJ whole genome shotgun (WGS) entry which is preliminary data.</text>
</comment>